<reference evidence="1" key="1">
    <citation type="submission" date="2013-01" db="EMBL/GenBank/DDBJ databases">
        <title>Genome assembly of Mariniradius saccharolyticus AK6.</title>
        <authorList>
            <person name="Vaidya B."/>
            <person name="Khatri I."/>
            <person name="Tanuku N.R.S."/>
            <person name="Subramanian S."/>
            <person name="Pinnaka A."/>
        </authorList>
    </citation>
    <scope>NUCLEOTIDE SEQUENCE [LARGE SCALE GENOMIC DNA]</scope>
    <source>
        <strain evidence="1">AK6</strain>
    </source>
</reference>
<dbReference type="AlphaFoldDB" id="M7Y9Y0"/>
<protein>
    <submittedName>
        <fullName evidence="1">Uncharacterized protein</fullName>
    </submittedName>
</protein>
<dbReference type="Proteomes" id="UP000010953">
    <property type="component" value="Unassembled WGS sequence"/>
</dbReference>
<name>M7Y9Y0_9BACT</name>
<keyword evidence="2" id="KW-1185">Reference proteome</keyword>
<dbReference type="InParanoid" id="M7Y9Y0"/>
<sequence>MLFMEIRWFLCYKNSPVHADPKKNGMNWGGNGVGNEF</sequence>
<evidence type="ECO:0000313" key="2">
    <source>
        <dbReference type="Proteomes" id="UP000010953"/>
    </source>
</evidence>
<comment type="caution">
    <text evidence="1">The sequence shown here is derived from an EMBL/GenBank/DDBJ whole genome shotgun (WGS) entry which is preliminary data.</text>
</comment>
<dbReference type="STRING" id="1239962.C943_04295"/>
<evidence type="ECO:0000313" key="1">
    <source>
        <dbReference type="EMBL" id="EMS33976.1"/>
    </source>
</evidence>
<accession>M7Y9Y0</accession>
<proteinExistence type="predicted"/>
<dbReference type="EMBL" id="AMZY02000008">
    <property type="protein sequence ID" value="EMS33976.1"/>
    <property type="molecule type" value="Genomic_DNA"/>
</dbReference>
<gene>
    <name evidence="1" type="ORF">C943_04295</name>
</gene>
<organism evidence="1 2">
    <name type="scientific">Mariniradius saccharolyticus AK6</name>
    <dbReference type="NCBI Taxonomy" id="1239962"/>
    <lineage>
        <taxon>Bacteria</taxon>
        <taxon>Pseudomonadati</taxon>
        <taxon>Bacteroidota</taxon>
        <taxon>Cytophagia</taxon>
        <taxon>Cytophagales</taxon>
        <taxon>Cyclobacteriaceae</taxon>
        <taxon>Mariniradius</taxon>
    </lineage>
</organism>